<proteinExistence type="inferred from homology"/>
<gene>
    <name evidence="4" type="ORF">S03H2_14895</name>
</gene>
<keyword evidence="2" id="KW-0119">Carbohydrate metabolism</keyword>
<feature type="non-terminal residue" evidence="4">
    <location>
        <position position="51"/>
    </location>
</feature>
<dbReference type="GO" id="GO:0005975">
    <property type="term" value="P:carbohydrate metabolic process"/>
    <property type="evidence" value="ECO:0007669"/>
    <property type="project" value="InterPro"/>
</dbReference>
<evidence type="ECO:0000259" key="3">
    <source>
        <dbReference type="Pfam" id="PF03065"/>
    </source>
</evidence>
<reference evidence="4" key="1">
    <citation type="journal article" date="2014" name="Front. Microbiol.">
        <title>High frequency of phylogenetically diverse reductive dehalogenase-homologous genes in deep subseafloor sedimentary metagenomes.</title>
        <authorList>
            <person name="Kawai M."/>
            <person name="Futagami T."/>
            <person name="Toyoda A."/>
            <person name="Takaki Y."/>
            <person name="Nishi S."/>
            <person name="Hori S."/>
            <person name="Arai W."/>
            <person name="Tsubouchi T."/>
            <person name="Morono Y."/>
            <person name="Uchiyama I."/>
            <person name="Ito T."/>
            <person name="Fujiyama A."/>
            <person name="Inagaki F."/>
            <person name="Takami H."/>
        </authorList>
    </citation>
    <scope>NUCLEOTIDE SEQUENCE</scope>
    <source>
        <strain evidence="4">Expedition CK06-06</strain>
    </source>
</reference>
<dbReference type="Pfam" id="PF03065">
    <property type="entry name" value="Glyco_hydro_57"/>
    <property type="match status" value="1"/>
</dbReference>
<comment type="caution">
    <text evidence="4">The sequence shown here is derived from an EMBL/GenBank/DDBJ whole genome shotgun (WGS) entry which is preliminary data.</text>
</comment>
<comment type="similarity">
    <text evidence="1">Belongs to the glycosyl hydrolase 57 family.</text>
</comment>
<dbReference type="AlphaFoldDB" id="X1HLL0"/>
<dbReference type="Gene3D" id="3.20.110.20">
    <property type="match status" value="1"/>
</dbReference>
<name>X1HLL0_9ZZZZ</name>
<evidence type="ECO:0000313" key="4">
    <source>
        <dbReference type="EMBL" id="GAH46193.1"/>
    </source>
</evidence>
<dbReference type="GO" id="GO:0003824">
    <property type="term" value="F:catalytic activity"/>
    <property type="evidence" value="ECO:0007669"/>
    <property type="project" value="InterPro"/>
</dbReference>
<dbReference type="InterPro" id="IPR004300">
    <property type="entry name" value="Glyco_hydro_57_N"/>
</dbReference>
<evidence type="ECO:0000256" key="2">
    <source>
        <dbReference type="ARBA" id="ARBA00023277"/>
    </source>
</evidence>
<organism evidence="4">
    <name type="scientific">marine sediment metagenome</name>
    <dbReference type="NCBI Taxonomy" id="412755"/>
    <lineage>
        <taxon>unclassified sequences</taxon>
        <taxon>metagenomes</taxon>
        <taxon>ecological metagenomes</taxon>
    </lineage>
</organism>
<evidence type="ECO:0000256" key="1">
    <source>
        <dbReference type="ARBA" id="ARBA00006821"/>
    </source>
</evidence>
<dbReference type="SUPFAM" id="SSF88713">
    <property type="entry name" value="Glycoside hydrolase/deacetylase"/>
    <property type="match status" value="1"/>
</dbReference>
<protein>
    <recommendedName>
        <fullName evidence="3">Glycoside hydrolase family 57 N-terminal domain-containing protein</fullName>
    </recommendedName>
</protein>
<accession>X1HLL0</accession>
<sequence length="51" mass="6163">MKKLSNLIREEFELEVKGAWLSERVWEPDYPSFLYDVGLKYVIVDDNHFRS</sequence>
<dbReference type="InterPro" id="IPR011330">
    <property type="entry name" value="Glyco_hydro/deAcase_b/a-brl"/>
</dbReference>
<dbReference type="EMBL" id="BARU01007564">
    <property type="protein sequence ID" value="GAH46193.1"/>
    <property type="molecule type" value="Genomic_DNA"/>
</dbReference>
<feature type="domain" description="Glycoside hydrolase family 57 N-terminal" evidence="3">
    <location>
        <begin position="1"/>
        <end position="49"/>
    </location>
</feature>